<evidence type="ECO:0000259" key="2">
    <source>
        <dbReference type="PROSITE" id="PS50102"/>
    </source>
</evidence>
<dbReference type="AlphaFoldDB" id="A0A843TI80"/>
<dbReference type="CDD" id="cd00590">
    <property type="entry name" value="RRM_SF"/>
    <property type="match status" value="1"/>
</dbReference>
<sequence>MCAGFQEKLVSSHMGTSDDQARKAFASFQEKVRRTVFIDNLSHQATITTVNSAFSQYGKVLRVRFIPNYLEHQDIPRCALVEMENPDQARAAVEVVTNFPFMISGIPRPVRAQPAREEMFSERPRDPERRMVARWLDSSDPEFEVGQKLKRLAKIHALESAALLQYQLKEEEKLENKQKEMVKSTYDKYEMIENLFKGGSVQRLARHYNMRFTDDDEE</sequence>
<dbReference type="EMBL" id="NMUH01000031">
    <property type="protein sequence ID" value="MQL69193.1"/>
    <property type="molecule type" value="Genomic_DNA"/>
</dbReference>
<organism evidence="3 4">
    <name type="scientific">Colocasia esculenta</name>
    <name type="common">Wild taro</name>
    <name type="synonym">Arum esculentum</name>
    <dbReference type="NCBI Taxonomy" id="4460"/>
    <lineage>
        <taxon>Eukaryota</taxon>
        <taxon>Viridiplantae</taxon>
        <taxon>Streptophyta</taxon>
        <taxon>Embryophyta</taxon>
        <taxon>Tracheophyta</taxon>
        <taxon>Spermatophyta</taxon>
        <taxon>Magnoliopsida</taxon>
        <taxon>Liliopsida</taxon>
        <taxon>Araceae</taxon>
        <taxon>Aroideae</taxon>
        <taxon>Colocasieae</taxon>
        <taxon>Colocasia</taxon>
    </lineage>
</organism>
<evidence type="ECO:0000256" key="1">
    <source>
        <dbReference type="PROSITE-ProRule" id="PRU00176"/>
    </source>
</evidence>
<dbReference type="InterPro" id="IPR000504">
    <property type="entry name" value="RRM_dom"/>
</dbReference>
<keyword evidence="1" id="KW-0694">RNA-binding</keyword>
<keyword evidence="4" id="KW-1185">Reference proteome</keyword>
<dbReference type="Gene3D" id="3.30.70.330">
    <property type="match status" value="1"/>
</dbReference>
<dbReference type="SUPFAM" id="SSF54928">
    <property type="entry name" value="RNA-binding domain, RBD"/>
    <property type="match status" value="1"/>
</dbReference>
<evidence type="ECO:0000313" key="3">
    <source>
        <dbReference type="EMBL" id="MQL69193.1"/>
    </source>
</evidence>
<dbReference type="Proteomes" id="UP000652761">
    <property type="component" value="Unassembled WGS sequence"/>
</dbReference>
<dbReference type="InterPro" id="IPR053316">
    <property type="entry name" value="Epigenetic_reg_gene_expr"/>
</dbReference>
<dbReference type="InterPro" id="IPR012677">
    <property type="entry name" value="Nucleotide-bd_a/b_plait_sf"/>
</dbReference>
<protein>
    <recommendedName>
        <fullName evidence="2">RRM domain-containing protein</fullName>
    </recommendedName>
</protein>
<evidence type="ECO:0000313" key="4">
    <source>
        <dbReference type="Proteomes" id="UP000652761"/>
    </source>
</evidence>
<dbReference type="Pfam" id="PF00076">
    <property type="entry name" value="RRM_1"/>
    <property type="match status" value="1"/>
</dbReference>
<proteinExistence type="predicted"/>
<dbReference type="PANTHER" id="PTHR36309:SF1">
    <property type="entry name" value="RNA-BINDING (RRM_RBD_RNP MOTIFS) FAMILY PROTEIN"/>
    <property type="match status" value="1"/>
</dbReference>
<dbReference type="OrthoDB" id="1913496at2759"/>
<dbReference type="PROSITE" id="PS50102">
    <property type="entry name" value="RRM"/>
    <property type="match status" value="1"/>
</dbReference>
<accession>A0A843TI80</accession>
<feature type="domain" description="RRM" evidence="2">
    <location>
        <begin position="34"/>
        <end position="117"/>
    </location>
</feature>
<dbReference type="InterPro" id="IPR035979">
    <property type="entry name" value="RBD_domain_sf"/>
</dbReference>
<dbReference type="SMART" id="SM00360">
    <property type="entry name" value="RRM"/>
    <property type="match status" value="1"/>
</dbReference>
<reference evidence="3" key="1">
    <citation type="submission" date="2017-07" db="EMBL/GenBank/DDBJ databases">
        <title>Taro Niue Genome Assembly and Annotation.</title>
        <authorList>
            <person name="Atibalentja N."/>
            <person name="Keating K."/>
            <person name="Fields C.J."/>
        </authorList>
    </citation>
    <scope>NUCLEOTIDE SEQUENCE</scope>
    <source>
        <strain evidence="3">Niue_2</strain>
        <tissue evidence="3">Leaf</tissue>
    </source>
</reference>
<name>A0A843TI80_COLES</name>
<dbReference type="GO" id="GO:0003723">
    <property type="term" value="F:RNA binding"/>
    <property type="evidence" value="ECO:0007669"/>
    <property type="project" value="UniProtKB-UniRule"/>
</dbReference>
<comment type="caution">
    <text evidence="3">The sequence shown here is derived from an EMBL/GenBank/DDBJ whole genome shotgun (WGS) entry which is preliminary data.</text>
</comment>
<dbReference type="PANTHER" id="PTHR36309">
    <property type="entry name" value="RNA-BINDING (RRM/RBD/RNP MOTIFS) FAMILY PROTEIN"/>
    <property type="match status" value="1"/>
</dbReference>
<gene>
    <name evidence="3" type="ORF">Taro_001509</name>
</gene>